<feature type="compositionally biased region" description="Basic and acidic residues" evidence="2">
    <location>
        <begin position="500"/>
        <end position="529"/>
    </location>
</feature>
<reference evidence="3 4" key="1">
    <citation type="submission" date="2014-04" db="EMBL/GenBank/DDBJ databases">
        <title>Evolutionary Origins and Diversification of the Mycorrhizal Mutualists.</title>
        <authorList>
            <consortium name="DOE Joint Genome Institute"/>
            <consortium name="Mycorrhizal Genomics Consortium"/>
            <person name="Kohler A."/>
            <person name="Kuo A."/>
            <person name="Nagy L.G."/>
            <person name="Floudas D."/>
            <person name="Copeland A."/>
            <person name="Barry K.W."/>
            <person name="Cichocki N."/>
            <person name="Veneault-Fourrey C."/>
            <person name="LaButti K."/>
            <person name="Lindquist E.A."/>
            <person name="Lipzen A."/>
            <person name="Lundell T."/>
            <person name="Morin E."/>
            <person name="Murat C."/>
            <person name="Riley R."/>
            <person name="Ohm R."/>
            <person name="Sun H."/>
            <person name="Tunlid A."/>
            <person name="Henrissat B."/>
            <person name="Grigoriev I.V."/>
            <person name="Hibbett D.S."/>
            <person name="Martin F."/>
        </authorList>
    </citation>
    <scope>NUCLEOTIDE SEQUENCE [LARGE SCALE GENOMIC DNA]</scope>
    <source>
        <strain evidence="3 4">FD-317 M1</strain>
    </source>
</reference>
<dbReference type="Proteomes" id="UP000053593">
    <property type="component" value="Unassembled WGS sequence"/>
</dbReference>
<feature type="region of interest" description="Disordered" evidence="2">
    <location>
        <begin position="1"/>
        <end position="94"/>
    </location>
</feature>
<feature type="region of interest" description="Disordered" evidence="2">
    <location>
        <begin position="500"/>
        <end position="535"/>
    </location>
</feature>
<gene>
    <name evidence="3" type="ORF">GYMLUDRAFT_971742</name>
</gene>
<feature type="coiled-coil region" evidence="1">
    <location>
        <begin position="347"/>
        <end position="402"/>
    </location>
</feature>
<feature type="region of interest" description="Disordered" evidence="2">
    <location>
        <begin position="128"/>
        <end position="148"/>
    </location>
</feature>
<feature type="coiled-coil region" evidence="1">
    <location>
        <begin position="189"/>
        <end position="279"/>
    </location>
</feature>
<sequence>MADDREPHNFKSTANSTKNVFPFSNQHSRNSQSGQTSNFSLFQAIAQRSKNNVRESHPNQPHQRIFPPVNYSTPQSPRARMEMTPSEESHDYPSDEAHAIQPSIHSQTGSQIHVMESHQLRFMPMPKTVERGPPSRAPSEAPSMGSVVDADSEDLDFSEMMNRKIKEGKLVKSQLAEERVVNANLRSELSVIKASYEDQKQSIAELEAAAEASREHIDSKDAQLRQLQASLDEAQSAKDSQLTLISRKDQEILAGQEKVGTLEVKLKEAEDRVARVKEKTKESFELMTKNFDSLKKSVEYLKTRYEMANETVPKMYDELESLRKISQNGFKELEPYMDSSGRHLIKATETRNLIEELQTDRHNAQQVIQFLRDKLHNQSTELAEANEKVAEAELHRKEEGDRLSHSVILLGAAGQQIEVVASKLAKREREDAEVLTEGLRLESQLAEANERIGSLSEKLGQKEAEVERLKEEKQSLATELQVKTGLLEVTSNRLKELTEESVAHQRNAQTKEGEVSVLNEKLRASEESKGILQAA</sequence>
<name>A0A0D0BCK0_9AGAR</name>
<organism evidence="3 4">
    <name type="scientific">Collybiopsis luxurians FD-317 M1</name>
    <dbReference type="NCBI Taxonomy" id="944289"/>
    <lineage>
        <taxon>Eukaryota</taxon>
        <taxon>Fungi</taxon>
        <taxon>Dikarya</taxon>
        <taxon>Basidiomycota</taxon>
        <taxon>Agaricomycotina</taxon>
        <taxon>Agaricomycetes</taxon>
        <taxon>Agaricomycetidae</taxon>
        <taxon>Agaricales</taxon>
        <taxon>Marasmiineae</taxon>
        <taxon>Omphalotaceae</taxon>
        <taxon>Collybiopsis</taxon>
        <taxon>Collybiopsis luxurians</taxon>
    </lineage>
</organism>
<keyword evidence="1" id="KW-0175">Coiled coil</keyword>
<evidence type="ECO:0000256" key="2">
    <source>
        <dbReference type="SAM" id="MobiDB-lite"/>
    </source>
</evidence>
<feature type="compositionally biased region" description="Polar residues" evidence="2">
    <location>
        <begin position="10"/>
        <end position="50"/>
    </location>
</feature>
<dbReference type="AlphaFoldDB" id="A0A0D0BCK0"/>
<protein>
    <submittedName>
        <fullName evidence="3">Uncharacterized protein</fullName>
    </submittedName>
</protein>
<evidence type="ECO:0000313" key="3">
    <source>
        <dbReference type="EMBL" id="KIK52201.1"/>
    </source>
</evidence>
<dbReference type="EMBL" id="KN834847">
    <property type="protein sequence ID" value="KIK52201.1"/>
    <property type="molecule type" value="Genomic_DNA"/>
</dbReference>
<evidence type="ECO:0000256" key="1">
    <source>
        <dbReference type="SAM" id="Coils"/>
    </source>
</evidence>
<keyword evidence="4" id="KW-1185">Reference proteome</keyword>
<proteinExistence type="predicted"/>
<dbReference type="HOGENOM" id="CLU_509041_0_0_1"/>
<accession>A0A0D0BCK0</accession>
<dbReference type="OrthoDB" id="3246510at2759"/>
<evidence type="ECO:0000313" key="4">
    <source>
        <dbReference type="Proteomes" id="UP000053593"/>
    </source>
</evidence>